<evidence type="ECO:0000256" key="5">
    <source>
        <dbReference type="PROSITE-ProRule" id="PRU10137"/>
    </source>
</evidence>
<gene>
    <name evidence="7" type="ORF">JWYL7_1796</name>
    <name evidence="8" type="ORF">SAMN05661008_01467</name>
</gene>
<dbReference type="RefSeq" id="WP_061858554.1">
    <property type="nucleotide sequence ID" value="NZ_FRBG01000011.1"/>
</dbReference>
<evidence type="ECO:0000256" key="3">
    <source>
        <dbReference type="ARBA" id="ARBA00023172"/>
    </source>
</evidence>
<evidence type="ECO:0000313" key="8">
    <source>
        <dbReference type="EMBL" id="SHL10104.1"/>
    </source>
</evidence>
<dbReference type="PANTHER" id="PTHR30461:SF2">
    <property type="entry name" value="SERINE RECOMBINASE PINE-RELATED"/>
    <property type="match status" value="1"/>
</dbReference>
<dbReference type="InterPro" id="IPR050639">
    <property type="entry name" value="SSR_resolvase"/>
</dbReference>
<evidence type="ECO:0000313" key="10">
    <source>
        <dbReference type="Proteomes" id="UP000323392"/>
    </source>
</evidence>
<dbReference type="SMART" id="SM00857">
    <property type="entry name" value="Resolvase"/>
    <property type="match status" value="1"/>
</dbReference>
<dbReference type="Pfam" id="PF00239">
    <property type="entry name" value="Resolvase"/>
    <property type="match status" value="1"/>
</dbReference>
<reference evidence="8 10" key="2">
    <citation type="submission" date="2016-11" db="EMBL/GenBank/DDBJ databases">
        <authorList>
            <person name="Varghese N."/>
            <person name="Submissions S."/>
        </authorList>
    </citation>
    <scope>NUCLEOTIDE SEQUENCE [LARGE SCALE GENOMIC DNA]</scope>
    <source>
        <strain evidence="8 10">DSM 7308</strain>
    </source>
</reference>
<dbReference type="InterPro" id="IPR006118">
    <property type="entry name" value="Recombinase_CS"/>
</dbReference>
<proteinExistence type="predicted"/>
<dbReference type="GO" id="GO:0003677">
    <property type="term" value="F:DNA binding"/>
    <property type="evidence" value="ECO:0007669"/>
    <property type="project" value="UniProtKB-KW"/>
</dbReference>
<comment type="caution">
    <text evidence="7">The sequence shown here is derived from an EMBL/GenBank/DDBJ whole genome shotgun (WGS) entry which is preliminary data.</text>
</comment>
<dbReference type="GO" id="GO:0015074">
    <property type="term" value="P:DNA integration"/>
    <property type="evidence" value="ECO:0007669"/>
    <property type="project" value="UniProtKB-KW"/>
</dbReference>
<dbReference type="Gene3D" id="3.40.50.1390">
    <property type="entry name" value="Resolvase, N-terminal catalytic domain"/>
    <property type="match status" value="1"/>
</dbReference>
<dbReference type="OrthoDB" id="9797501at2"/>
<evidence type="ECO:0000256" key="1">
    <source>
        <dbReference type="ARBA" id="ARBA00022908"/>
    </source>
</evidence>
<dbReference type="PATRIC" id="fig|1121328.3.peg.1808"/>
<dbReference type="CDD" id="cd03768">
    <property type="entry name" value="SR_ResInv"/>
    <property type="match status" value="1"/>
</dbReference>
<dbReference type="EMBL" id="LSFY01000001">
    <property type="protein sequence ID" value="KXZ40721.1"/>
    <property type="molecule type" value="Genomic_DNA"/>
</dbReference>
<sequence>MKIGYIRVSSKDQHEDRQVKALQDIVDKMYIDKTSGKDTNRPCLQEMLSFIREGDILYIESISRLARNTRDFLELMDTFTSKGVSVICLKEPIDTTTPAGRMMATVFASMYQMERENIRQRQREGIEVAKQRGVKFGRPKTKMPKDFEKTIKRWRNKEITAVKAMELLGLKRNTFYRLAREYETNQRV</sequence>
<protein>
    <submittedName>
        <fullName evidence="7">Resolvase domain-containing protein</fullName>
    </submittedName>
    <submittedName>
        <fullName evidence="8">Site-specific DNA recombinase</fullName>
    </submittedName>
</protein>
<organism evidence="7 9">
    <name type="scientific">Alkalithermobacter thermoalcaliphilus JW-YL-7 = DSM 7308</name>
    <dbReference type="NCBI Taxonomy" id="1121328"/>
    <lineage>
        <taxon>Bacteria</taxon>
        <taxon>Bacillati</taxon>
        <taxon>Bacillota</taxon>
        <taxon>Clostridia</taxon>
        <taxon>Peptostreptococcales</taxon>
        <taxon>Tepidibacteraceae</taxon>
        <taxon>Alkalithermobacter</taxon>
    </lineage>
</organism>
<dbReference type="STRING" id="1121328.JWYL7_1796"/>
<dbReference type="Proteomes" id="UP000092605">
    <property type="component" value="Unassembled WGS sequence"/>
</dbReference>
<feature type="active site" description="O-(5'-phospho-DNA)-serine intermediate" evidence="4 5">
    <location>
        <position position="9"/>
    </location>
</feature>
<evidence type="ECO:0000313" key="9">
    <source>
        <dbReference type="Proteomes" id="UP000092605"/>
    </source>
</evidence>
<evidence type="ECO:0000259" key="6">
    <source>
        <dbReference type="PROSITE" id="PS51736"/>
    </source>
</evidence>
<dbReference type="PROSITE" id="PS51736">
    <property type="entry name" value="RECOMBINASES_3"/>
    <property type="match status" value="1"/>
</dbReference>
<keyword evidence="1" id="KW-0229">DNA integration</keyword>
<keyword evidence="10" id="KW-1185">Reference proteome</keyword>
<dbReference type="SUPFAM" id="SSF53041">
    <property type="entry name" value="Resolvase-like"/>
    <property type="match status" value="1"/>
</dbReference>
<evidence type="ECO:0000256" key="2">
    <source>
        <dbReference type="ARBA" id="ARBA00023125"/>
    </source>
</evidence>
<accession>A0A150FSW5</accession>
<dbReference type="AlphaFoldDB" id="A0A150FSW5"/>
<reference evidence="7 9" key="1">
    <citation type="submission" date="2016-02" db="EMBL/GenBank/DDBJ databases">
        <title>Draft genome sequence for Clostridium paradoxum JW-YL-7.</title>
        <authorList>
            <person name="Utturkar S.M."/>
            <person name="Lancaster A."/>
            <person name="Poole F.L."/>
            <person name="Adams M.W."/>
            <person name="Brown S.D."/>
        </authorList>
    </citation>
    <scope>NUCLEOTIDE SEQUENCE [LARGE SCALE GENOMIC DNA]</scope>
    <source>
        <strain evidence="7 9">JW-YL-7</strain>
    </source>
</reference>
<dbReference type="PANTHER" id="PTHR30461">
    <property type="entry name" value="DNA-INVERTASE FROM LAMBDOID PROPHAGE"/>
    <property type="match status" value="1"/>
</dbReference>
<feature type="domain" description="Resolvase/invertase-type recombinase catalytic" evidence="6">
    <location>
        <begin position="1"/>
        <end position="133"/>
    </location>
</feature>
<name>A0A150FSW5_CLOPD</name>
<dbReference type="GO" id="GO:0000150">
    <property type="term" value="F:DNA strand exchange activity"/>
    <property type="evidence" value="ECO:0007669"/>
    <property type="project" value="InterPro"/>
</dbReference>
<dbReference type="PROSITE" id="PS00397">
    <property type="entry name" value="RECOMBINASES_1"/>
    <property type="match status" value="1"/>
</dbReference>
<keyword evidence="2" id="KW-0238">DNA-binding</keyword>
<dbReference type="InterPro" id="IPR006119">
    <property type="entry name" value="Resolv_N"/>
</dbReference>
<dbReference type="Proteomes" id="UP000323392">
    <property type="component" value="Unassembled WGS sequence"/>
</dbReference>
<evidence type="ECO:0000256" key="4">
    <source>
        <dbReference type="PIRSR" id="PIRSR606118-50"/>
    </source>
</evidence>
<keyword evidence="3" id="KW-0233">DNA recombination</keyword>
<dbReference type="InterPro" id="IPR036162">
    <property type="entry name" value="Resolvase-like_N_sf"/>
</dbReference>
<dbReference type="EMBL" id="FRBG01000011">
    <property type="protein sequence ID" value="SHL10104.1"/>
    <property type="molecule type" value="Genomic_DNA"/>
</dbReference>
<evidence type="ECO:0000313" key="7">
    <source>
        <dbReference type="EMBL" id="KXZ40721.1"/>
    </source>
</evidence>